<dbReference type="AlphaFoldDB" id="A0A479ZWS7"/>
<gene>
    <name evidence="2" type="ORF">SR1949_08660</name>
</gene>
<proteinExistence type="predicted"/>
<dbReference type="Proteomes" id="UP000300142">
    <property type="component" value="Unassembled WGS sequence"/>
</dbReference>
<accession>A0A479ZWS7</accession>
<comment type="caution">
    <text evidence="2">The sequence shown here is derived from an EMBL/GenBank/DDBJ whole genome shotgun (WGS) entry which is preliminary data.</text>
</comment>
<reference evidence="3" key="1">
    <citation type="submission" date="2019-02" db="EMBL/GenBank/DDBJ databases">
        <title>Draft genome sequence of Sphaerospermopsis reniformis NIES-1949.</title>
        <authorList>
            <person name="Yamaguchi H."/>
            <person name="Suzuki S."/>
            <person name="Kawachi M."/>
        </authorList>
    </citation>
    <scope>NUCLEOTIDE SEQUENCE [LARGE SCALE GENOMIC DNA]</scope>
    <source>
        <strain evidence="3">NIES-1949</strain>
    </source>
</reference>
<organism evidence="2 3">
    <name type="scientific">Sphaerospermopsis reniformis</name>
    <dbReference type="NCBI Taxonomy" id="531300"/>
    <lineage>
        <taxon>Bacteria</taxon>
        <taxon>Bacillati</taxon>
        <taxon>Cyanobacteriota</taxon>
        <taxon>Cyanophyceae</taxon>
        <taxon>Nostocales</taxon>
        <taxon>Aphanizomenonaceae</taxon>
        <taxon>Sphaerospermopsis</taxon>
    </lineage>
</organism>
<evidence type="ECO:0000313" key="2">
    <source>
        <dbReference type="EMBL" id="GCL35768.1"/>
    </source>
</evidence>
<dbReference type="Pfam" id="PF08378">
    <property type="entry name" value="NERD"/>
    <property type="match status" value="1"/>
</dbReference>
<evidence type="ECO:0000259" key="1">
    <source>
        <dbReference type="Pfam" id="PF08378"/>
    </source>
</evidence>
<dbReference type="EMBL" id="BJCE01000017">
    <property type="protein sequence ID" value="GCL35768.1"/>
    <property type="molecule type" value="Genomic_DNA"/>
</dbReference>
<evidence type="ECO:0000313" key="3">
    <source>
        <dbReference type="Proteomes" id="UP000300142"/>
    </source>
</evidence>
<protein>
    <recommendedName>
        <fullName evidence="1">NERD domain-containing protein</fullName>
    </recommendedName>
</protein>
<feature type="domain" description="NERD" evidence="1">
    <location>
        <begin position="17"/>
        <end position="75"/>
    </location>
</feature>
<dbReference type="InterPro" id="IPR011528">
    <property type="entry name" value="NERD"/>
</dbReference>
<name>A0A479ZWS7_9CYAN</name>
<keyword evidence="3" id="KW-1185">Reference proteome</keyword>
<sequence>MATLIPSFSSCSSRMTSGERRLAQRMEEKLDDDYLLWYDVPIGKKQLHPDFIVLHPSRGLFILEVKDWKLDKIKSKFPSRKFLH</sequence>